<organism evidence="17 18">
    <name type="scientific">Subtercola boreus</name>
    <dbReference type="NCBI Taxonomy" id="120213"/>
    <lineage>
        <taxon>Bacteria</taxon>
        <taxon>Bacillati</taxon>
        <taxon>Actinomycetota</taxon>
        <taxon>Actinomycetes</taxon>
        <taxon>Micrococcales</taxon>
        <taxon>Microbacteriaceae</taxon>
        <taxon>Subtercola</taxon>
    </lineage>
</organism>
<dbReference type="Pfam" id="PF01433">
    <property type="entry name" value="Peptidase_M1"/>
    <property type="match status" value="1"/>
</dbReference>
<dbReference type="SUPFAM" id="SSF63737">
    <property type="entry name" value="Leukotriene A4 hydrolase N-terminal domain"/>
    <property type="match status" value="1"/>
</dbReference>
<keyword evidence="18" id="KW-1185">Reference proteome</keyword>
<evidence type="ECO:0000256" key="7">
    <source>
        <dbReference type="ARBA" id="ARBA00022723"/>
    </source>
</evidence>
<dbReference type="Pfam" id="PF17900">
    <property type="entry name" value="Peptidase_M1_N"/>
    <property type="match status" value="1"/>
</dbReference>
<evidence type="ECO:0000256" key="2">
    <source>
        <dbReference type="ARBA" id="ARBA00001947"/>
    </source>
</evidence>
<dbReference type="EC" id="3.4.11.2" evidence="4"/>
<dbReference type="PANTHER" id="PTHR11533:SF297">
    <property type="entry name" value="AMINOPEPTIDASE N"/>
    <property type="match status" value="1"/>
</dbReference>
<dbReference type="CDD" id="cd09603">
    <property type="entry name" value="M1_APN_like"/>
    <property type="match status" value="1"/>
</dbReference>
<feature type="signal peptide" evidence="14">
    <location>
        <begin position="1"/>
        <end position="25"/>
    </location>
</feature>
<dbReference type="InterPro" id="IPR001930">
    <property type="entry name" value="Peptidase_M1"/>
</dbReference>
<feature type="compositionally biased region" description="Pro residues" evidence="13">
    <location>
        <begin position="38"/>
        <end position="49"/>
    </location>
</feature>
<reference evidence="17 18" key="1">
    <citation type="submission" date="2017-04" db="EMBL/GenBank/DDBJ databases">
        <title>Comparative genome analysis of Subtercola boreus.</title>
        <authorList>
            <person name="Cho Y.-J."/>
            <person name="Cho A."/>
            <person name="Kim O.-S."/>
            <person name="Lee J.-I."/>
        </authorList>
    </citation>
    <scope>NUCLEOTIDE SEQUENCE [LARGE SCALE GENOMIC DNA]</scope>
    <source>
        <strain evidence="17 18">K300</strain>
    </source>
</reference>
<keyword evidence="7" id="KW-0479">Metal-binding</keyword>
<name>A0A3E0VPE8_9MICO</name>
<dbReference type="PRINTS" id="PR00756">
    <property type="entry name" value="ALADIPTASE"/>
</dbReference>
<keyword evidence="6" id="KW-0645">Protease</keyword>
<feature type="domain" description="Aminopeptidase N-like N-terminal" evidence="16">
    <location>
        <begin position="94"/>
        <end position="296"/>
    </location>
</feature>
<dbReference type="EMBL" id="NBWZ01000001">
    <property type="protein sequence ID" value="RFA11263.1"/>
    <property type="molecule type" value="Genomic_DNA"/>
</dbReference>
<evidence type="ECO:0000256" key="10">
    <source>
        <dbReference type="ARBA" id="ARBA00023049"/>
    </source>
</evidence>
<dbReference type="GO" id="GO:0016285">
    <property type="term" value="F:alanyl aminopeptidase activity"/>
    <property type="evidence" value="ECO:0007669"/>
    <property type="project" value="UniProtKB-EC"/>
</dbReference>
<dbReference type="InterPro" id="IPR050344">
    <property type="entry name" value="Peptidase_M1_aminopeptidases"/>
</dbReference>
<dbReference type="InterPro" id="IPR014782">
    <property type="entry name" value="Peptidase_M1_dom"/>
</dbReference>
<sequence>MFAAAPLLVLALLASGAATPPASSAATLSSPCPAGAIAPPPTTTTPAPVPTGTAAPTPTPVPTGTAAPVDFQPGAAGIGDSYFPLDGNGGYDVSHYDLDLAYDPATHELSGTATITATATQNLSAFNLDFDTRAVDGSDAITISDLTVDGSAAAWSLATTQISDTTGQPQTPGSTDGDATPPRTELTVTPPAGILNGATLTTTVTYAGIPITISDAFGPAGVFPTNDGAVVVGQPRVAATWFPANDHPADKATFSTRMTVPAGLQVIGNGRLASHTTSGTSSTWDWEMEKPMATYLATATVGDYTITEHDEGGIAYYNAVAPALFTQDAGDGVFVGDVATSIFDDEPEVISFLSQSFGAYPFSEAGGIAIADFGPTPNDYLPYALENQTRPIYPSWAFPSDADASVVVHELAHQWYGDSVSMERWSDIWLNEGFATYAEWLWAEHTGGPTTEQSFEAAYANPTGSDDPADDDAFWTTVVADPGAAGIFDGPVYTRGGMTLQALRTTVGDDSFFQILKGWASENAGHSVTTEQFIAYAEKVSGQNLASFFDAWLYSPTKPALPALG</sequence>
<dbReference type="GO" id="GO:0008237">
    <property type="term" value="F:metallopeptidase activity"/>
    <property type="evidence" value="ECO:0007669"/>
    <property type="project" value="UniProtKB-KW"/>
</dbReference>
<dbReference type="Proteomes" id="UP000256486">
    <property type="component" value="Unassembled WGS sequence"/>
</dbReference>
<comment type="cofactor">
    <cofactor evidence="2">
        <name>Zn(2+)</name>
        <dbReference type="ChEBI" id="CHEBI:29105"/>
    </cofactor>
</comment>
<dbReference type="AlphaFoldDB" id="A0A3E0VPE8"/>
<evidence type="ECO:0000259" key="15">
    <source>
        <dbReference type="Pfam" id="PF01433"/>
    </source>
</evidence>
<keyword evidence="8" id="KW-0378">Hydrolase</keyword>
<feature type="domain" description="Peptidase M1 membrane alanine aminopeptidase" evidence="15">
    <location>
        <begin position="403"/>
        <end position="552"/>
    </location>
</feature>
<dbReference type="OrthoDB" id="100605at2"/>
<dbReference type="InterPro" id="IPR027268">
    <property type="entry name" value="Peptidase_M4/M1_CTD_sf"/>
</dbReference>
<evidence type="ECO:0000313" key="17">
    <source>
        <dbReference type="EMBL" id="RFA11263.1"/>
    </source>
</evidence>
<accession>A0A3E0VPE8</accession>
<dbReference type="Gene3D" id="1.10.390.10">
    <property type="entry name" value="Neutral Protease Domain 2"/>
    <property type="match status" value="1"/>
</dbReference>
<feature type="compositionally biased region" description="Low complexity" evidence="13">
    <location>
        <begin position="50"/>
        <end position="68"/>
    </location>
</feature>
<dbReference type="InterPro" id="IPR045357">
    <property type="entry name" value="Aminopeptidase_N-like_N"/>
</dbReference>
<evidence type="ECO:0000256" key="8">
    <source>
        <dbReference type="ARBA" id="ARBA00022801"/>
    </source>
</evidence>
<comment type="similarity">
    <text evidence="3">Belongs to the peptidase M1 family.</text>
</comment>
<dbReference type="SUPFAM" id="SSF55486">
    <property type="entry name" value="Metalloproteases ('zincins'), catalytic domain"/>
    <property type="match status" value="1"/>
</dbReference>
<feature type="region of interest" description="Disordered" evidence="13">
    <location>
        <begin position="35"/>
        <end position="68"/>
    </location>
</feature>
<dbReference type="GO" id="GO:0008270">
    <property type="term" value="F:zinc ion binding"/>
    <property type="evidence" value="ECO:0007669"/>
    <property type="project" value="InterPro"/>
</dbReference>
<evidence type="ECO:0000259" key="16">
    <source>
        <dbReference type="Pfam" id="PF17900"/>
    </source>
</evidence>
<dbReference type="GO" id="GO:0006508">
    <property type="term" value="P:proteolysis"/>
    <property type="evidence" value="ECO:0007669"/>
    <property type="project" value="UniProtKB-KW"/>
</dbReference>
<evidence type="ECO:0000256" key="13">
    <source>
        <dbReference type="SAM" id="MobiDB-lite"/>
    </source>
</evidence>
<dbReference type="PANTHER" id="PTHR11533">
    <property type="entry name" value="PROTEASE M1 ZINC METALLOPROTEASE"/>
    <property type="match status" value="1"/>
</dbReference>
<evidence type="ECO:0000256" key="4">
    <source>
        <dbReference type="ARBA" id="ARBA00012564"/>
    </source>
</evidence>
<comment type="caution">
    <text evidence="17">The sequence shown here is derived from an EMBL/GenBank/DDBJ whole genome shotgun (WGS) entry which is preliminary data.</text>
</comment>
<gene>
    <name evidence="17" type="ORF">B7R54_12460</name>
</gene>
<evidence type="ECO:0000256" key="11">
    <source>
        <dbReference type="ARBA" id="ARBA00029811"/>
    </source>
</evidence>
<feature type="region of interest" description="Disordered" evidence="13">
    <location>
        <begin position="160"/>
        <end position="183"/>
    </location>
</feature>
<protein>
    <recommendedName>
        <fullName evidence="5">Aminopeptidase N</fullName>
        <ecNumber evidence="4">3.4.11.2</ecNumber>
    </recommendedName>
    <alternativeName>
        <fullName evidence="11">Alanine aminopeptidase</fullName>
    </alternativeName>
    <alternativeName>
        <fullName evidence="12">Lysyl aminopeptidase</fullName>
    </alternativeName>
</protein>
<dbReference type="Gene3D" id="2.60.40.1730">
    <property type="entry name" value="tricorn interacting facor f3 domain"/>
    <property type="match status" value="1"/>
</dbReference>
<keyword evidence="10" id="KW-0482">Metalloprotease</keyword>
<evidence type="ECO:0000313" key="18">
    <source>
        <dbReference type="Proteomes" id="UP000256486"/>
    </source>
</evidence>
<dbReference type="InterPro" id="IPR042097">
    <property type="entry name" value="Aminopeptidase_N-like_N_sf"/>
</dbReference>
<evidence type="ECO:0000256" key="1">
    <source>
        <dbReference type="ARBA" id="ARBA00000098"/>
    </source>
</evidence>
<evidence type="ECO:0000256" key="14">
    <source>
        <dbReference type="SAM" id="SignalP"/>
    </source>
</evidence>
<evidence type="ECO:0000256" key="3">
    <source>
        <dbReference type="ARBA" id="ARBA00010136"/>
    </source>
</evidence>
<feature type="compositionally biased region" description="Polar residues" evidence="13">
    <location>
        <begin position="160"/>
        <end position="174"/>
    </location>
</feature>
<evidence type="ECO:0000256" key="6">
    <source>
        <dbReference type="ARBA" id="ARBA00022670"/>
    </source>
</evidence>
<comment type="catalytic activity">
    <reaction evidence="1">
        <text>Release of an N-terminal amino acid, Xaa-|-Yaa- from a peptide, amide or arylamide. Xaa is preferably Ala, but may be most amino acids including Pro (slow action). When a terminal hydrophobic residue is followed by a prolyl residue, the two may be released as an intact Xaa-Pro dipeptide.</text>
        <dbReference type="EC" id="3.4.11.2"/>
    </reaction>
</comment>
<evidence type="ECO:0000256" key="12">
    <source>
        <dbReference type="ARBA" id="ARBA00031533"/>
    </source>
</evidence>
<feature type="chain" id="PRO_5017551314" description="Aminopeptidase N" evidence="14">
    <location>
        <begin position="26"/>
        <end position="565"/>
    </location>
</feature>
<keyword evidence="9" id="KW-0862">Zinc</keyword>
<keyword evidence="14" id="KW-0732">Signal</keyword>
<proteinExistence type="inferred from homology"/>
<evidence type="ECO:0000256" key="9">
    <source>
        <dbReference type="ARBA" id="ARBA00022833"/>
    </source>
</evidence>
<evidence type="ECO:0000256" key="5">
    <source>
        <dbReference type="ARBA" id="ARBA00015611"/>
    </source>
</evidence>